<protein>
    <submittedName>
        <fullName evidence="1">Uncharacterized protein</fullName>
    </submittedName>
</protein>
<reference evidence="1 2" key="1">
    <citation type="submission" date="2017-10" db="EMBL/GenBank/DDBJ databases">
        <title>Bacillus sp. nov., a halophilic bacterium isolated from a Keqin Lake.</title>
        <authorList>
            <person name="Wang H."/>
        </authorList>
    </citation>
    <scope>NUCLEOTIDE SEQUENCE [LARGE SCALE GENOMIC DNA]</scope>
    <source>
        <strain evidence="1 2">KQ-12</strain>
    </source>
</reference>
<dbReference type="EMBL" id="PDOD01000003">
    <property type="protein sequence ID" value="PYZ92809.1"/>
    <property type="molecule type" value="Genomic_DNA"/>
</dbReference>
<gene>
    <name evidence="1" type="ORF">CR194_14260</name>
</gene>
<name>A0A323TCP7_9BACI</name>
<dbReference type="AlphaFoldDB" id="A0A323TCP7"/>
<keyword evidence="2" id="KW-1185">Reference proteome</keyword>
<evidence type="ECO:0000313" key="1">
    <source>
        <dbReference type="EMBL" id="PYZ92809.1"/>
    </source>
</evidence>
<accession>A0A323TCP7</accession>
<comment type="caution">
    <text evidence="1">The sequence shown here is derived from an EMBL/GenBank/DDBJ whole genome shotgun (WGS) entry which is preliminary data.</text>
</comment>
<sequence>MIKGFIGSKESSIRKKEPISWFIGRSERIESEKRSIKGFIGRKESNARKKELITFSLKIMSMRCKRFEQWQNEYKNIWKFHV</sequence>
<proteinExistence type="predicted"/>
<organism evidence="1 2">
    <name type="scientific">Salipaludibacillus keqinensis</name>
    <dbReference type="NCBI Taxonomy" id="2045207"/>
    <lineage>
        <taxon>Bacteria</taxon>
        <taxon>Bacillati</taxon>
        <taxon>Bacillota</taxon>
        <taxon>Bacilli</taxon>
        <taxon>Bacillales</taxon>
        <taxon>Bacillaceae</taxon>
    </lineage>
</organism>
<evidence type="ECO:0000313" key="2">
    <source>
        <dbReference type="Proteomes" id="UP000248214"/>
    </source>
</evidence>
<dbReference type="Proteomes" id="UP000248214">
    <property type="component" value="Unassembled WGS sequence"/>
</dbReference>